<keyword evidence="2" id="KW-1185">Reference proteome</keyword>
<gene>
    <name evidence="1" type="ORF">N3K66_008394</name>
</gene>
<comment type="caution">
    <text evidence="1">The sequence shown here is derived from an EMBL/GenBank/DDBJ whole genome shotgun (WGS) entry which is preliminary data.</text>
</comment>
<reference evidence="1" key="1">
    <citation type="submission" date="2022-10" db="EMBL/GenBank/DDBJ databases">
        <title>Complete Genome of Trichothecium roseum strain YXFP-22015, a Plant Pathogen Isolated from Citrus.</title>
        <authorList>
            <person name="Wang Y."/>
            <person name="Zhu L."/>
        </authorList>
    </citation>
    <scope>NUCLEOTIDE SEQUENCE</scope>
    <source>
        <strain evidence="1">YXFP-22015</strain>
    </source>
</reference>
<dbReference type="EMBL" id="CM047948">
    <property type="protein sequence ID" value="KAI9896222.1"/>
    <property type="molecule type" value="Genomic_DNA"/>
</dbReference>
<protein>
    <submittedName>
        <fullName evidence="1">Uncharacterized protein</fullName>
    </submittedName>
</protein>
<evidence type="ECO:0000313" key="1">
    <source>
        <dbReference type="EMBL" id="KAI9896222.1"/>
    </source>
</evidence>
<evidence type="ECO:0000313" key="2">
    <source>
        <dbReference type="Proteomes" id="UP001163324"/>
    </source>
</evidence>
<organism evidence="1 2">
    <name type="scientific">Trichothecium roseum</name>
    <dbReference type="NCBI Taxonomy" id="47278"/>
    <lineage>
        <taxon>Eukaryota</taxon>
        <taxon>Fungi</taxon>
        <taxon>Dikarya</taxon>
        <taxon>Ascomycota</taxon>
        <taxon>Pezizomycotina</taxon>
        <taxon>Sordariomycetes</taxon>
        <taxon>Hypocreomycetidae</taxon>
        <taxon>Hypocreales</taxon>
        <taxon>Hypocreales incertae sedis</taxon>
        <taxon>Trichothecium</taxon>
    </lineage>
</organism>
<dbReference type="Proteomes" id="UP001163324">
    <property type="component" value="Chromosome 9"/>
</dbReference>
<sequence>MLAPHRDLEHLMHGHQGPTKQHPKTPMRFGQRDENAPATVAGKTAIGGARVRGNENVMMTKGRGGKQAVVTPIGQGARAPLGNKTTNAKARTGQAGGVQGTEKTQLKPTAQKPKQKAPEILPARIEVKHDTSTDVDEPEYAPPPSKALPYESDILPEGGLTFEGLKKENILKGFYEHFINPVDENGVSKRDRQFADEMRVAMTKAIAKNEQDLNELDWGFGDRPTKVLTKKPDGPDMAVTKMARKVRGASHQKQPSAVSSRRAAIALAAPPDLRTVPPKKASIPTIASKRPMTSLAQRPKSAKIIPSHRPTTSMSGAGEAASRTTIGYSKGKAASSALHARSRSQSTLGGRQTRSPVPSNDSNGLTTASEKADDMELGQLCSVRPSFMSIFDEEEDEELPPLNMPPISDDEDEEFELKLEI</sequence>
<name>A0ACC0USK8_9HYPO</name>
<accession>A0ACC0USK8</accession>
<proteinExistence type="predicted"/>